<organism evidence="2 3">
    <name type="scientific">Nyssa sinensis</name>
    <dbReference type="NCBI Taxonomy" id="561372"/>
    <lineage>
        <taxon>Eukaryota</taxon>
        <taxon>Viridiplantae</taxon>
        <taxon>Streptophyta</taxon>
        <taxon>Embryophyta</taxon>
        <taxon>Tracheophyta</taxon>
        <taxon>Spermatophyta</taxon>
        <taxon>Magnoliopsida</taxon>
        <taxon>eudicotyledons</taxon>
        <taxon>Gunneridae</taxon>
        <taxon>Pentapetalae</taxon>
        <taxon>asterids</taxon>
        <taxon>Cornales</taxon>
        <taxon>Nyssaceae</taxon>
        <taxon>Nyssa</taxon>
    </lineage>
</organism>
<protein>
    <submittedName>
        <fullName evidence="2">Uncharacterized protein</fullName>
    </submittedName>
</protein>
<gene>
    <name evidence="2" type="ORF">F0562_016373</name>
</gene>
<accession>A0A5J4ZJC2</accession>
<keyword evidence="3" id="KW-1185">Reference proteome</keyword>
<feature type="compositionally biased region" description="Basic and acidic residues" evidence="1">
    <location>
        <begin position="56"/>
        <end position="71"/>
    </location>
</feature>
<feature type="region of interest" description="Disordered" evidence="1">
    <location>
        <begin position="38"/>
        <end position="108"/>
    </location>
</feature>
<dbReference type="Proteomes" id="UP000325577">
    <property type="component" value="Linkage Group LG7"/>
</dbReference>
<dbReference type="EMBL" id="CM018050">
    <property type="protein sequence ID" value="KAA8518853.1"/>
    <property type="molecule type" value="Genomic_DNA"/>
</dbReference>
<evidence type="ECO:0000313" key="3">
    <source>
        <dbReference type="Proteomes" id="UP000325577"/>
    </source>
</evidence>
<name>A0A5J4ZJC2_9ASTE</name>
<proteinExistence type="predicted"/>
<reference evidence="2 3" key="1">
    <citation type="submission" date="2019-09" db="EMBL/GenBank/DDBJ databases">
        <title>A chromosome-level genome assembly of the Chinese tupelo Nyssa sinensis.</title>
        <authorList>
            <person name="Yang X."/>
            <person name="Kang M."/>
            <person name="Yang Y."/>
            <person name="Xiong H."/>
            <person name="Wang M."/>
            <person name="Zhang Z."/>
            <person name="Wang Z."/>
            <person name="Wu H."/>
            <person name="Ma T."/>
            <person name="Liu J."/>
            <person name="Xi Z."/>
        </authorList>
    </citation>
    <scope>NUCLEOTIDE SEQUENCE [LARGE SCALE GENOMIC DNA]</scope>
    <source>
        <strain evidence="2">J267</strain>
        <tissue evidence="2">Leaf</tissue>
    </source>
</reference>
<dbReference type="AlphaFoldDB" id="A0A5J4ZJC2"/>
<evidence type="ECO:0000256" key="1">
    <source>
        <dbReference type="SAM" id="MobiDB-lite"/>
    </source>
</evidence>
<feature type="compositionally biased region" description="Basic and acidic residues" evidence="1">
    <location>
        <begin position="89"/>
        <end position="98"/>
    </location>
</feature>
<evidence type="ECO:0000313" key="2">
    <source>
        <dbReference type="EMBL" id="KAA8518853.1"/>
    </source>
</evidence>
<sequence>MKERKTHAPWERGGGFFRFDRDDAKAYACFGRSNFKPIRNGWETHGQKKQTCVGPDLRDGTQRTYNQERGKVSGNKGNVGLAQSSGDYGKGKSVEVSREAQASGSRPIVDLSNEAPIIAQGEINRQREGLWKLQGSATLIEERKLKKGSR</sequence>